<dbReference type="Pfam" id="PF02706">
    <property type="entry name" value="Wzz"/>
    <property type="match status" value="1"/>
</dbReference>
<accession>A0A087M3B3</accession>
<gene>
    <name evidence="10" type="ORF">JP75_10845</name>
</gene>
<evidence type="ECO:0000256" key="5">
    <source>
        <dbReference type="ARBA" id="ARBA00023136"/>
    </source>
</evidence>
<proteinExistence type="predicted"/>
<evidence type="ECO:0000256" key="2">
    <source>
        <dbReference type="ARBA" id="ARBA00022475"/>
    </source>
</evidence>
<keyword evidence="6" id="KW-0175">Coiled coil</keyword>
<dbReference type="GO" id="GO:0004713">
    <property type="term" value="F:protein tyrosine kinase activity"/>
    <property type="evidence" value="ECO:0007669"/>
    <property type="project" value="TreeGrafter"/>
</dbReference>
<evidence type="ECO:0000256" key="6">
    <source>
        <dbReference type="SAM" id="Coils"/>
    </source>
</evidence>
<evidence type="ECO:0000259" key="8">
    <source>
        <dbReference type="Pfam" id="PF02706"/>
    </source>
</evidence>
<protein>
    <recommendedName>
        <fullName evidence="12">Polysaccharide chain length determinant N-terminal domain-containing protein</fullName>
    </recommendedName>
</protein>
<feature type="domain" description="Polysaccharide chain length determinant N-terminal" evidence="8">
    <location>
        <begin position="20"/>
        <end position="109"/>
    </location>
</feature>
<keyword evidence="5 7" id="KW-0472">Membrane</keyword>
<dbReference type="InterPro" id="IPR050445">
    <property type="entry name" value="Bact_polysacc_biosynth/exp"/>
</dbReference>
<evidence type="ECO:0000256" key="7">
    <source>
        <dbReference type="SAM" id="Phobius"/>
    </source>
</evidence>
<dbReference type="Pfam" id="PF13807">
    <property type="entry name" value="GNVR"/>
    <property type="match status" value="1"/>
</dbReference>
<evidence type="ECO:0000313" key="11">
    <source>
        <dbReference type="Proteomes" id="UP000028981"/>
    </source>
</evidence>
<feature type="coiled-coil region" evidence="6">
    <location>
        <begin position="246"/>
        <end position="273"/>
    </location>
</feature>
<feature type="domain" description="Tyrosine-protein kinase G-rich" evidence="9">
    <location>
        <begin position="392"/>
        <end position="463"/>
    </location>
</feature>
<name>A0A087M3B3_9HYPH</name>
<dbReference type="AlphaFoldDB" id="A0A087M3B3"/>
<evidence type="ECO:0000256" key="1">
    <source>
        <dbReference type="ARBA" id="ARBA00004651"/>
    </source>
</evidence>
<dbReference type="PANTHER" id="PTHR32309:SF13">
    <property type="entry name" value="FERRIC ENTEROBACTIN TRANSPORT PROTEIN FEPE"/>
    <property type="match status" value="1"/>
</dbReference>
<dbReference type="EMBL" id="JQGC01000007">
    <property type="protein sequence ID" value="KFL31366.1"/>
    <property type="molecule type" value="Genomic_DNA"/>
</dbReference>
<evidence type="ECO:0008006" key="12">
    <source>
        <dbReference type="Google" id="ProtNLM"/>
    </source>
</evidence>
<dbReference type="PANTHER" id="PTHR32309">
    <property type="entry name" value="TYROSINE-PROTEIN KINASE"/>
    <property type="match status" value="1"/>
</dbReference>
<dbReference type="RefSeq" id="WP_035082452.1">
    <property type="nucleotide sequence ID" value="NZ_JQGC01000007.1"/>
</dbReference>
<feature type="transmembrane region" description="Helical" evidence="7">
    <location>
        <begin position="446"/>
        <end position="466"/>
    </location>
</feature>
<comment type="subcellular location">
    <subcellularLocation>
        <location evidence="1">Cell membrane</location>
        <topology evidence="1">Multi-pass membrane protein</topology>
    </subcellularLocation>
</comment>
<dbReference type="GO" id="GO:0005886">
    <property type="term" value="C:plasma membrane"/>
    <property type="evidence" value="ECO:0007669"/>
    <property type="project" value="UniProtKB-SubCell"/>
</dbReference>
<dbReference type="Proteomes" id="UP000028981">
    <property type="component" value="Unassembled WGS sequence"/>
</dbReference>
<dbReference type="STRING" id="46914.JP75_10845"/>
<dbReference type="InterPro" id="IPR003856">
    <property type="entry name" value="LPS_length_determ_N"/>
</dbReference>
<organism evidence="10 11">
    <name type="scientific">Devosia riboflavina</name>
    <dbReference type="NCBI Taxonomy" id="46914"/>
    <lineage>
        <taxon>Bacteria</taxon>
        <taxon>Pseudomonadati</taxon>
        <taxon>Pseudomonadota</taxon>
        <taxon>Alphaproteobacteria</taxon>
        <taxon>Hyphomicrobiales</taxon>
        <taxon>Devosiaceae</taxon>
        <taxon>Devosia</taxon>
    </lineage>
</organism>
<feature type="non-terminal residue" evidence="10">
    <location>
        <position position="538"/>
    </location>
</feature>
<evidence type="ECO:0000256" key="4">
    <source>
        <dbReference type="ARBA" id="ARBA00022989"/>
    </source>
</evidence>
<keyword evidence="2" id="KW-1003">Cell membrane</keyword>
<keyword evidence="11" id="KW-1185">Reference proteome</keyword>
<evidence type="ECO:0000313" key="10">
    <source>
        <dbReference type="EMBL" id="KFL31366.1"/>
    </source>
</evidence>
<reference evidence="10 11" key="1">
    <citation type="submission" date="2014-08" db="EMBL/GenBank/DDBJ databases">
        <authorList>
            <person name="Hassan Y.I."/>
            <person name="Lepp D."/>
            <person name="Zhou T."/>
        </authorList>
    </citation>
    <scope>NUCLEOTIDE SEQUENCE [LARGE SCALE GENOMIC DNA]</scope>
    <source>
        <strain evidence="10 11">IFO13584</strain>
    </source>
</reference>
<dbReference type="InterPro" id="IPR032807">
    <property type="entry name" value="GNVR"/>
</dbReference>
<evidence type="ECO:0000256" key="3">
    <source>
        <dbReference type="ARBA" id="ARBA00022692"/>
    </source>
</evidence>
<comment type="caution">
    <text evidence="10">The sequence shown here is derived from an EMBL/GenBank/DDBJ whole genome shotgun (WGS) entry which is preliminary data.</text>
</comment>
<dbReference type="OrthoDB" id="230260at2"/>
<sequence>MLEKNMYPEAVAPQPSDLKTVDLDRIFSLIRRQALVLGLCVAVMVVLAGFYLTMAPRSYLSAGQILIDKKLEQVTSGEATPTSTTDLEAQVLNQIEVLRSSRVAKAVAEAENLMTDQEFLNPPPSFSQRVKSLIGLGPKAQPVALEASLDEVVGMLRANVVVDRMGRSSIIRVGYEAATPELAQRIAQAYGKALLQDQLNAELEATGAAADWLQQRLAEIGESQRQAILAIEEYRQETGLSVGQDRDLTTQRIESLSTKLAEAQAETARLRALSAQVAAVVAAGPETASSSVALLSGAQTDPAEISLLRNQVATLTSRIAEVEASYGADHPQLAVLKAEKGALDNRIFALLQNLDQQYRTQLAIAQEQEAGLRGDINAEGQSAGAIGQEQVRLNELQQRSDALRTLYNSYLARYEEAVQRQSFPIPSVRIVTDALLPEQPSSPKTMVILAAAVIAGCFLGAVLGVLNELRERGFRTGSQVRRELGMRFLGYMPKLMIARGDSTEARQRTIRGLVRGALGTRVGRRWGAPYAEALKSAR</sequence>
<feature type="transmembrane region" description="Helical" evidence="7">
    <location>
        <begin position="34"/>
        <end position="54"/>
    </location>
</feature>
<keyword evidence="3 7" id="KW-0812">Transmembrane</keyword>
<keyword evidence="4 7" id="KW-1133">Transmembrane helix</keyword>
<evidence type="ECO:0000259" key="9">
    <source>
        <dbReference type="Pfam" id="PF13807"/>
    </source>
</evidence>